<dbReference type="EMBL" id="VWKB01000093">
    <property type="protein sequence ID" value="KAA4088269.1"/>
    <property type="molecule type" value="Genomic_DNA"/>
</dbReference>
<dbReference type="AlphaFoldDB" id="A0A5M5DB45"/>
<reference evidence="2" key="2">
    <citation type="submission" date="2022-10" db="EMBL/GenBank/DDBJ databases">
        <title>Human gut microbiome strain richness.</title>
        <authorList>
            <person name="Chen-Liaw A."/>
        </authorList>
    </citation>
    <scope>NUCLEOTIDE SEQUENCE</scope>
    <source>
        <strain evidence="2">RTP21484st1_H8_RTP21484_190118</strain>
    </source>
</reference>
<evidence type="ECO:0000313" key="3">
    <source>
        <dbReference type="Proteomes" id="UP000473905"/>
    </source>
</evidence>
<evidence type="ECO:0000313" key="2">
    <source>
        <dbReference type="EMBL" id="MDC7962208.1"/>
    </source>
</evidence>
<gene>
    <name evidence="1" type="ORF">F3D66_31185</name>
    <name evidence="2" type="ORF">PQ628_28860</name>
</gene>
<protein>
    <submittedName>
        <fullName evidence="1">Uncharacterized protein</fullName>
    </submittedName>
</protein>
<evidence type="ECO:0000313" key="1">
    <source>
        <dbReference type="EMBL" id="KAA4088269.1"/>
    </source>
</evidence>
<proteinExistence type="predicted"/>
<dbReference type="Proteomes" id="UP000473905">
    <property type="component" value="Unassembled WGS sequence"/>
</dbReference>
<dbReference type="Proteomes" id="UP001215078">
    <property type="component" value="Unassembled WGS sequence"/>
</dbReference>
<accession>A0A5M5DB45</accession>
<dbReference type="RefSeq" id="WP_011107535.1">
    <property type="nucleotide sequence ID" value="NZ_JADMYG010000072.1"/>
</dbReference>
<dbReference type="GeneID" id="60926922"/>
<comment type="caution">
    <text evidence="1">The sequence shown here is derived from an EMBL/GenBank/DDBJ whole genome shotgun (WGS) entry which is preliminary data.</text>
</comment>
<reference evidence="1 3" key="1">
    <citation type="journal article" date="2019" name="Nat. Med.">
        <title>A library of human gut bacterial isolates paired with longitudinal multiomics data enables mechanistic microbiome research.</title>
        <authorList>
            <person name="Poyet M."/>
            <person name="Groussin M."/>
            <person name="Gibbons S.M."/>
            <person name="Avila-Pacheco J."/>
            <person name="Jiang X."/>
            <person name="Kearney S.M."/>
            <person name="Perrotta A.R."/>
            <person name="Berdy B."/>
            <person name="Zhao S."/>
            <person name="Lieberman T.D."/>
            <person name="Swanson P.K."/>
            <person name="Smith M."/>
            <person name="Roesemann S."/>
            <person name="Alexander J.E."/>
            <person name="Rich S.A."/>
            <person name="Livny J."/>
            <person name="Vlamakis H."/>
            <person name="Clish C."/>
            <person name="Bullock K."/>
            <person name="Deik A."/>
            <person name="Scott J."/>
            <person name="Pierce K.A."/>
            <person name="Xavier R.J."/>
            <person name="Alm E.J."/>
        </authorList>
    </citation>
    <scope>NUCLEOTIDE SEQUENCE [LARGE SCALE GENOMIC DNA]</scope>
    <source>
        <strain evidence="1 3">BIOML-A134</strain>
    </source>
</reference>
<keyword evidence="3" id="KW-1185">Reference proteome</keyword>
<dbReference type="EMBL" id="JAQQPO010000109">
    <property type="protein sequence ID" value="MDC7962208.1"/>
    <property type="molecule type" value="Genomic_DNA"/>
</dbReference>
<organism evidence="1 3">
    <name type="scientific">Bacteroides ovatus</name>
    <dbReference type="NCBI Taxonomy" id="28116"/>
    <lineage>
        <taxon>Bacteria</taxon>
        <taxon>Pseudomonadati</taxon>
        <taxon>Bacteroidota</taxon>
        <taxon>Bacteroidia</taxon>
        <taxon>Bacteroidales</taxon>
        <taxon>Bacteroidaceae</taxon>
        <taxon>Bacteroides</taxon>
    </lineage>
</organism>
<sequence>MSNNNTMDNTSQIELFQKYCSLLKKQDFDNANTLFNKIDWFRFCKVGYHNVLKTVPVITEDLLLSIFCSRDSRGLWDFYIDNFILKVSIRRKMSPKVEAFGWKHVYQMDYPARDDRFILVSILSKYSLTDRMTNEELDYYNQFSEEFTIYRGTNEEEFESKEFGVSWTPEQKVAEFFAFREEELTSERSKRIVLAATVHKADIVTCLLGRNEYEFIVAPERLLDIHVLLNQRTNLYDIYVDEVRHIRL</sequence>
<name>A0A5M5DB45_BACOV</name>